<organism evidence="18 19">
    <name type="scientific">Hibiscus sabdariffa</name>
    <name type="common">roselle</name>
    <dbReference type="NCBI Taxonomy" id="183260"/>
    <lineage>
        <taxon>Eukaryota</taxon>
        <taxon>Viridiplantae</taxon>
        <taxon>Streptophyta</taxon>
        <taxon>Embryophyta</taxon>
        <taxon>Tracheophyta</taxon>
        <taxon>Spermatophyta</taxon>
        <taxon>Magnoliopsida</taxon>
        <taxon>eudicotyledons</taxon>
        <taxon>Gunneridae</taxon>
        <taxon>Pentapetalae</taxon>
        <taxon>rosids</taxon>
        <taxon>malvids</taxon>
        <taxon>Malvales</taxon>
        <taxon>Malvaceae</taxon>
        <taxon>Malvoideae</taxon>
        <taxon>Hibiscus</taxon>
    </lineage>
</organism>
<dbReference type="Pfam" id="PF00542">
    <property type="entry name" value="Ribosomal_L12"/>
    <property type="match status" value="1"/>
</dbReference>
<feature type="compositionally biased region" description="Polar residues" evidence="13">
    <location>
        <begin position="294"/>
        <end position="316"/>
    </location>
</feature>
<evidence type="ECO:0000256" key="2">
    <source>
        <dbReference type="ARBA" id="ARBA00022448"/>
    </source>
</evidence>
<feature type="region of interest" description="Disordered" evidence="13">
    <location>
        <begin position="464"/>
        <end position="490"/>
    </location>
</feature>
<proteinExistence type="inferred from homology"/>
<keyword evidence="8" id="KW-0687">Ribonucleoprotein</keyword>
<dbReference type="InterPro" id="IPR036388">
    <property type="entry name" value="WH-like_DNA-bd_sf"/>
</dbReference>
<dbReference type="Gene3D" id="1.10.10.10">
    <property type="entry name" value="Winged helix-like DNA-binding domain superfamily/Winged helix DNA-binding domain"/>
    <property type="match status" value="1"/>
</dbReference>
<feature type="region of interest" description="Disordered" evidence="13">
    <location>
        <begin position="98"/>
        <end position="139"/>
    </location>
</feature>
<evidence type="ECO:0000256" key="9">
    <source>
        <dbReference type="ARBA" id="ARBA00029502"/>
    </source>
</evidence>
<keyword evidence="3 12" id="KW-0653">Protein transport</keyword>
<keyword evidence="7 12" id="KW-0576">Peroxisome</keyword>
<feature type="domain" description="Large ribosomal subunit protein bL12 C-terminal" evidence="14">
    <location>
        <begin position="632"/>
        <end position="695"/>
    </location>
</feature>
<keyword evidence="2 12" id="KW-0813">Transport</keyword>
<name>A0ABR2SA40_9ROSI</name>
<evidence type="ECO:0000256" key="5">
    <source>
        <dbReference type="ARBA" id="ARBA00023010"/>
    </source>
</evidence>
<evidence type="ECO:0000256" key="4">
    <source>
        <dbReference type="ARBA" id="ARBA00022980"/>
    </source>
</evidence>
<feature type="compositionally biased region" description="Polar residues" evidence="13">
    <location>
        <begin position="374"/>
        <end position="391"/>
    </location>
</feature>
<feature type="domain" description="Peroxisomal membrane protein PEX14 central plants" evidence="17">
    <location>
        <begin position="153"/>
        <end position="271"/>
    </location>
</feature>
<dbReference type="PANTHER" id="PTHR23058">
    <property type="entry name" value="PEROXISOMAL MEMBRANE PROTEIN PEX14"/>
    <property type="match status" value="1"/>
</dbReference>
<feature type="compositionally biased region" description="Polar residues" evidence="13">
    <location>
        <begin position="1"/>
        <end position="11"/>
    </location>
</feature>
<dbReference type="InterPro" id="IPR054154">
    <property type="entry name" value="PEX14-like_M_plants"/>
</dbReference>
<evidence type="ECO:0000256" key="8">
    <source>
        <dbReference type="ARBA" id="ARBA00023274"/>
    </source>
</evidence>
<dbReference type="Pfam" id="PF23020">
    <property type="entry name" value="PEX14-like_2nd"/>
    <property type="match status" value="1"/>
</dbReference>
<comment type="subcellular location">
    <subcellularLocation>
        <location evidence="11 12">Peroxisome membrane</location>
    </subcellularLocation>
</comment>
<keyword evidence="6 12" id="KW-0472">Membrane</keyword>
<protein>
    <recommendedName>
        <fullName evidence="9 12">Peroxisomal membrane protein PEX14</fullName>
    </recommendedName>
    <alternativeName>
        <fullName evidence="10 12">Peroxin-14</fullName>
    </alternativeName>
</protein>
<evidence type="ECO:0000256" key="10">
    <source>
        <dbReference type="ARBA" id="ARBA00029691"/>
    </source>
</evidence>
<evidence type="ECO:0000256" key="3">
    <source>
        <dbReference type="ARBA" id="ARBA00022927"/>
    </source>
</evidence>
<evidence type="ECO:0000259" key="16">
    <source>
        <dbReference type="Pfam" id="PF17733"/>
    </source>
</evidence>
<dbReference type="Pfam" id="PF04695">
    <property type="entry name" value="Pex14_N"/>
    <property type="match status" value="1"/>
</dbReference>
<feature type="region of interest" description="Disordered" evidence="13">
    <location>
        <begin position="341"/>
        <end position="391"/>
    </location>
</feature>
<dbReference type="InterPro" id="IPR006785">
    <property type="entry name" value="Pex14_N"/>
</dbReference>
<evidence type="ECO:0000256" key="12">
    <source>
        <dbReference type="RuleBase" id="RU367032"/>
    </source>
</evidence>
<accession>A0ABR2SA40</accession>
<evidence type="ECO:0000256" key="6">
    <source>
        <dbReference type="ARBA" id="ARBA00023136"/>
    </source>
</evidence>
<feature type="compositionally biased region" description="Low complexity" evidence="13">
    <location>
        <begin position="105"/>
        <end position="115"/>
    </location>
</feature>
<feature type="region of interest" description="Disordered" evidence="13">
    <location>
        <begin position="269"/>
        <end position="325"/>
    </location>
</feature>
<dbReference type="InterPro" id="IPR040554">
    <property type="entry name" value="KPWE_PEX14_dom"/>
</dbReference>
<evidence type="ECO:0000256" key="1">
    <source>
        <dbReference type="ARBA" id="ARBA00005443"/>
    </source>
</evidence>
<comment type="caution">
    <text evidence="18">The sequence shown here is derived from an EMBL/GenBank/DDBJ whole genome shotgun (WGS) entry which is preliminary data.</text>
</comment>
<feature type="region of interest" description="Disordered" evidence="13">
    <location>
        <begin position="1"/>
        <end position="42"/>
    </location>
</feature>
<evidence type="ECO:0000259" key="15">
    <source>
        <dbReference type="Pfam" id="PF04695"/>
    </source>
</evidence>
<dbReference type="InterPro" id="IPR000206">
    <property type="entry name" value="Ribosomal_bL12"/>
</dbReference>
<feature type="compositionally biased region" description="Polar residues" evidence="13">
    <location>
        <begin position="116"/>
        <end position="131"/>
    </location>
</feature>
<dbReference type="InterPro" id="IPR014719">
    <property type="entry name" value="Ribosomal_bL12_C/ClpS-like"/>
</dbReference>
<dbReference type="EMBL" id="JBBPBN010000016">
    <property type="protein sequence ID" value="KAK9021980.1"/>
    <property type="molecule type" value="Genomic_DNA"/>
</dbReference>
<gene>
    <name evidence="18" type="ORF">V6N11_011940</name>
</gene>
<evidence type="ECO:0000313" key="18">
    <source>
        <dbReference type="EMBL" id="KAK9021980.1"/>
    </source>
</evidence>
<keyword evidence="19" id="KW-1185">Reference proteome</keyword>
<sequence length="699" mass="76859">MATTQSPSPNSNDDKPQAVSAEVVQQANQVQQDVRPEATKQGVPASVFVNSEPIREDQVSNAVKFLSHPKVRGSPVIYRRSFLEKKGLTKEEIDEAFRRVPDPSPSSQPASLSQDGQANSLSSVQTQAPIQTPQPLPAAPTGIVSSGRVARRQFQWYHAVSAVGLLAASGCGTALLIKKVIIPKLKLWVRKVVLEEDNVYAKKIDAKPSLAEEAAAAAKAAAAAASDVAKASQEMLNSKNEERRRFEEFMNLMDAQVQEMKSMSNSIRKLEGQANSSGRAFSDHDDHRASASSTKQSYANGNVDLNVQPGRTSTLPASAEPPHPKSFMEKMEMIQRGEKPSNIREVNDMPPNPNQQLSNPRITPRTKPWEAQNGPRQVLQSQTSAEGLNQNGVDSGLNYLVDDESSTPWWQRKNVRITEIENEDEVKAAGSYGVKTNEQPSVQRTWVPPQPPPVAMPEAAEAIRRPKSAPKETAMQEQLADEQSAARPSEVTDELQRITKMFSTAGKLNKVSSYQVALKVFKTRDTFYLRVRTFQHDFVPRDPKAKPKKLKYPQFYDPYGPRPPPSDKIVELADCISALSPEERGQIGPTLMERLRHPKMQTITVEGMELGSQGGAGAGAAKTEEKKEKTTFDVKLEKFDAAAKIKVIKEVRAFTNLGLKEAKDLVEKAPVMLKQGVTKEEASDIMERIKATGGVAVME</sequence>
<feature type="domain" description="Peroxisome membrane anchor protein Pex14p N-terminal" evidence="15">
    <location>
        <begin position="55"/>
        <end position="99"/>
    </location>
</feature>
<dbReference type="Pfam" id="PF17733">
    <property type="entry name" value="KPWE_dom"/>
    <property type="match status" value="1"/>
</dbReference>
<reference evidence="18 19" key="1">
    <citation type="journal article" date="2024" name="G3 (Bethesda)">
        <title>Genome assembly of Hibiscus sabdariffa L. provides insights into metabolisms of medicinal natural products.</title>
        <authorList>
            <person name="Kim T."/>
        </authorList>
    </citation>
    <scope>NUCLEOTIDE SEQUENCE [LARGE SCALE GENOMIC DNA]</scope>
    <source>
        <strain evidence="18">TK-2024</strain>
        <tissue evidence="18">Old leaves</tissue>
    </source>
</reference>
<feature type="compositionally biased region" description="Polar residues" evidence="13">
    <location>
        <begin position="269"/>
        <end position="279"/>
    </location>
</feature>
<evidence type="ECO:0000313" key="19">
    <source>
        <dbReference type="Proteomes" id="UP001396334"/>
    </source>
</evidence>
<dbReference type="CDD" id="cd00387">
    <property type="entry name" value="Ribosomal_L7_L12"/>
    <property type="match status" value="1"/>
</dbReference>
<evidence type="ECO:0000256" key="13">
    <source>
        <dbReference type="SAM" id="MobiDB-lite"/>
    </source>
</evidence>
<evidence type="ECO:0000256" key="7">
    <source>
        <dbReference type="ARBA" id="ARBA00023140"/>
    </source>
</evidence>
<dbReference type="Proteomes" id="UP001396334">
    <property type="component" value="Unassembled WGS sequence"/>
</dbReference>
<evidence type="ECO:0000256" key="11">
    <source>
        <dbReference type="ARBA" id="ARBA00046271"/>
    </source>
</evidence>
<dbReference type="InterPro" id="IPR025655">
    <property type="entry name" value="PEX14"/>
</dbReference>
<comment type="function">
    <text evidence="12">Component of the PEX13-PEX14 docking complex, a translocon channel that specifically mediates the import of peroxisomal cargo proteins bound to PEX5 receptor. The PEX13-PEX14 docking complex forms a large import pore which can be opened to a diameter of about 9 nm. Mechanistically, PEX5 receptor along with cargo proteins associates with the PEX14 subunit of the PEX13-PEX14 docking complex in the cytosol, leading to the insertion of the receptor into the organelle membrane with the concomitant translocation of the cargo into the peroxisome matrix.</text>
</comment>
<feature type="compositionally biased region" description="Low complexity" evidence="13">
    <location>
        <begin position="17"/>
        <end position="33"/>
    </location>
</feature>
<dbReference type="PANTHER" id="PTHR23058:SF0">
    <property type="entry name" value="PEROXISOMAL MEMBRANE PROTEIN PEX14"/>
    <property type="match status" value="1"/>
</dbReference>
<keyword evidence="5" id="KW-0811">Translocation</keyword>
<comment type="similarity">
    <text evidence="1 12">Belongs to the peroxin-14 family.</text>
</comment>
<dbReference type="Gene3D" id="3.30.1390.10">
    <property type="match status" value="1"/>
</dbReference>
<dbReference type="InterPro" id="IPR013823">
    <property type="entry name" value="Ribosomal_bL12_C"/>
</dbReference>
<evidence type="ECO:0000259" key="14">
    <source>
        <dbReference type="Pfam" id="PF00542"/>
    </source>
</evidence>
<keyword evidence="4" id="KW-0689">Ribosomal protein</keyword>
<feature type="domain" description="Peroxisomal membrane protein PEX14-like KPWE" evidence="16">
    <location>
        <begin position="322"/>
        <end position="370"/>
    </location>
</feature>
<dbReference type="SUPFAM" id="SSF54736">
    <property type="entry name" value="ClpS-like"/>
    <property type="match status" value="1"/>
</dbReference>
<evidence type="ECO:0000259" key="17">
    <source>
        <dbReference type="Pfam" id="PF23020"/>
    </source>
</evidence>